<evidence type="ECO:0000259" key="6">
    <source>
        <dbReference type="Pfam" id="PF14464"/>
    </source>
</evidence>
<dbReference type="SUPFAM" id="SSF102712">
    <property type="entry name" value="JAB1/MPN domain"/>
    <property type="match status" value="1"/>
</dbReference>
<evidence type="ECO:0000256" key="1">
    <source>
        <dbReference type="ARBA" id="ARBA00022670"/>
    </source>
</evidence>
<accession>A0A1Y1BW30</accession>
<reference evidence="7 8" key="1">
    <citation type="journal article" date="2017" name="Genome Announc.">
        <title>Complete Genome Sequence of Burkholderia stabilis FERMP-21014.</title>
        <authorList>
            <person name="Konishi K."/>
            <person name="Kumagai T."/>
            <person name="Sakasegawa S."/>
            <person name="Tamura T."/>
        </authorList>
    </citation>
    <scope>NUCLEOTIDE SEQUENCE [LARGE SCALE GENOMIC DNA]</scope>
    <source>
        <strain evidence="7 8">FERMP-21014</strain>
    </source>
</reference>
<evidence type="ECO:0000256" key="2">
    <source>
        <dbReference type="ARBA" id="ARBA00022723"/>
    </source>
</evidence>
<evidence type="ECO:0000256" key="5">
    <source>
        <dbReference type="ARBA" id="ARBA00023049"/>
    </source>
</evidence>
<keyword evidence="3" id="KW-0378">Hydrolase</keyword>
<keyword evidence="5" id="KW-0482">Metalloprotease</keyword>
<evidence type="ECO:0000313" key="8">
    <source>
        <dbReference type="Proteomes" id="UP000218432"/>
    </source>
</evidence>
<keyword evidence="2" id="KW-0479">Metal-binding</keyword>
<dbReference type="EMBL" id="AP018113">
    <property type="protein sequence ID" value="BAX64005.1"/>
    <property type="molecule type" value="Genomic_DNA"/>
</dbReference>
<evidence type="ECO:0000256" key="3">
    <source>
        <dbReference type="ARBA" id="ARBA00022801"/>
    </source>
</evidence>
<name>A0A1Y1BW30_9BURK</name>
<gene>
    <name evidence="7" type="ORF">BSFP_068780</name>
</gene>
<keyword evidence="4" id="KW-0862">Zinc</keyword>
<evidence type="ECO:0000256" key="4">
    <source>
        <dbReference type="ARBA" id="ARBA00022833"/>
    </source>
</evidence>
<proteinExistence type="predicted"/>
<dbReference type="Proteomes" id="UP000218432">
    <property type="component" value="Chromosome 3"/>
</dbReference>
<keyword evidence="1" id="KW-0645">Protease</keyword>
<dbReference type="InterPro" id="IPR028090">
    <property type="entry name" value="JAB_dom_prok"/>
</dbReference>
<protein>
    <recommendedName>
        <fullName evidence="6">JAB domain-containing protein</fullName>
    </recommendedName>
</protein>
<dbReference type="GO" id="GO:0008237">
    <property type="term" value="F:metallopeptidase activity"/>
    <property type="evidence" value="ECO:0007669"/>
    <property type="project" value="UniProtKB-KW"/>
</dbReference>
<sequence>MWIGATAFDEMLAEARRAYPFETGGVLVGYIAGNGVPVVQHHIGPGPNAQHKRHRFHSDHDWQCRKLDDIFEMSSGQVVYLGEWHTHPDGSPHMSWLDKRTLRGIARHREAALAHPLMIIGAGRAESWDWKAHRYASARMVGLAVSFDVLELRFFRA</sequence>
<evidence type="ECO:0000313" key="7">
    <source>
        <dbReference type="EMBL" id="BAX64005.1"/>
    </source>
</evidence>
<organism evidence="7 8">
    <name type="scientific">Burkholderia stabilis</name>
    <dbReference type="NCBI Taxonomy" id="95485"/>
    <lineage>
        <taxon>Bacteria</taxon>
        <taxon>Pseudomonadati</taxon>
        <taxon>Pseudomonadota</taxon>
        <taxon>Betaproteobacteria</taxon>
        <taxon>Burkholderiales</taxon>
        <taxon>Burkholderiaceae</taxon>
        <taxon>Burkholderia</taxon>
        <taxon>Burkholderia cepacia complex</taxon>
    </lineage>
</organism>
<dbReference type="Pfam" id="PF14464">
    <property type="entry name" value="Prok-JAB"/>
    <property type="match status" value="1"/>
</dbReference>
<dbReference type="GO" id="GO:0006508">
    <property type="term" value="P:proteolysis"/>
    <property type="evidence" value="ECO:0007669"/>
    <property type="project" value="UniProtKB-KW"/>
</dbReference>
<feature type="domain" description="JAB" evidence="6">
    <location>
        <begin position="7"/>
        <end position="129"/>
    </location>
</feature>
<dbReference type="GO" id="GO:0046872">
    <property type="term" value="F:metal ion binding"/>
    <property type="evidence" value="ECO:0007669"/>
    <property type="project" value="UniProtKB-KW"/>
</dbReference>
<dbReference type="Gene3D" id="3.40.140.10">
    <property type="entry name" value="Cytidine Deaminase, domain 2"/>
    <property type="match status" value="1"/>
</dbReference>
<dbReference type="AlphaFoldDB" id="A0A1Y1BW30"/>